<dbReference type="Proteomes" id="UP001303647">
    <property type="component" value="Unassembled WGS sequence"/>
</dbReference>
<keyword evidence="3" id="KW-1185">Reference proteome</keyword>
<accession>A0AAN7HIV5</accession>
<feature type="compositionally biased region" description="Basic and acidic residues" evidence="1">
    <location>
        <begin position="179"/>
        <end position="192"/>
    </location>
</feature>
<protein>
    <recommendedName>
        <fullName evidence="4">Swi5-dependent recombination DNA repair protein 1</fullName>
    </recommendedName>
</protein>
<feature type="compositionally biased region" description="Basic and acidic residues" evidence="1">
    <location>
        <begin position="257"/>
        <end position="267"/>
    </location>
</feature>
<feature type="compositionally biased region" description="Acidic residues" evidence="1">
    <location>
        <begin position="268"/>
        <end position="281"/>
    </location>
</feature>
<dbReference type="EMBL" id="MU857603">
    <property type="protein sequence ID" value="KAK4251791.1"/>
    <property type="molecule type" value="Genomic_DNA"/>
</dbReference>
<dbReference type="PANTHER" id="PTHR28527">
    <property type="entry name" value="MATING-TYPE SWITCHING PROTEIN SWI2-RELATED"/>
    <property type="match status" value="1"/>
</dbReference>
<feature type="compositionally biased region" description="Low complexity" evidence="1">
    <location>
        <begin position="55"/>
        <end position="85"/>
    </location>
</feature>
<organism evidence="2 3">
    <name type="scientific">Corynascus novoguineensis</name>
    <dbReference type="NCBI Taxonomy" id="1126955"/>
    <lineage>
        <taxon>Eukaryota</taxon>
        <taxon>Fungi</taxon>
        <taxon>Dikarya</taxon>
        <taxon>Ascomycota</taxon>
        <taxon>Pezizomycotina</taxon>
        <taxon>Sordariomycetes</taxon>
        <taxon>Sordariomycetidae</taxon>
        <taxon>Sordariales</taxon>
        <taxon>Chaetomiaceae</taxon>
        <taxon>Corynascus</taxon>
    </lineage>
</organism>
<feature type="region of interest" description="Disordered" evidence="1">
    <location>
        <begin position="165"/>
        <end position="192"/>
    </location>
</feature>
<sequence>MTFQTPGAPAAKRRRIEAANATLRKPFRSPMLSRKDDQPGSESKQNSPTTTQESPATKVAPQTPTTPAPARGYRPPAASPLSRSSSSHDRSPSTAGPKTYTSQQPRHRVKSDLGSGATTKPKATTTAESSEQDDNDLLQRLHLSQVHLTTLLRGARTRLDVARQARRIEQTSSSSATAPEREGRLGSREPVDAELRAMTAQWRTTSRLAAEELFGMIRERVEGIGGARAWRATRRWQRNGGPFSSWDMEGGNVGSDGEERERVREQDEEKEEEEVVEAEESEFTMPMMLKSLNIEPGLLGYDPDEEKWRD</sequence>
<dbReference type="GO" id="GO:0006310">
    <property type="term" value="P:DNA recombination"/>
    <property type="evidence" value="ECO:0007669"/>
    <property type="project" value="TreeGrafter"/>
</dbReference>
<evidence type="ECO:0000256" key="1">
    <source>
        <dbReference type="SAM" id="MobiDB-lite"/>
    </source>
</evidence>
<gene>
    <name evidence="2" type="ORF">C7999DRAFT_27470</name>
</gene>
<evidence type="ECO:0008006" key="4">
    <source>
        <dbReference type="Google" id="ProtNLM"/>
    </source>
</evidence>
<reference evidence="2" key="1">
    <citation type="journal article" date="2023" name="Mol. Phylogenet. Evol.">
        <title>Genome-scale phylogeny and comparative genomics of the fungal order Sordariales.</title>
        <authorList>
            <person name="Hensen N."/>
            <person name="Bonometti L."/>
            <person name="Westerberg I."/>
            <person name="Brannstrom I.O."/>
            <person name="Guillou S."/>
            <person name="Cros-Aarteil S."/>
            <person name="Calhoun S."/>
            <person name="Haridas S."/>
            <person name="Kuo A."/>
            <person name="Mondo S."/>
            <person name="Pangilinan J."/>
            <person name="Riley R."/>
            <person name="LaButti K."/>
            <person name="Andreopoulos B."/>
            <person name="Lipzen A."/>
            <person name="Chen C."/>
            <person name="Yan M."/>
            <person name="Daum C."/>
            <person name="Ng V."/>
            <person name="Clum A."/>
            <person name="Steindorff A."/>
            <person name="Ohm R.A."/>
            <person name="Martin F."/>
            <person name="Silar P."/>
            <person name="Natvig D.O."/>
            <person name="Lalanne C."/>
            <person name="Gautier V."/>
            <person name="Ament-Velasquez S.L."/>
            <person name="Kruys A."/>
            <person name="Hutchinson M.I."/>
            <person name="Powell A.J."/>
            <person name="Barry K."/>
            <person name="Miller A.N."/>
            <person name="Grigoriev I.V."/>
            <person name="Debuchy R."/>
            <person name="Gladieux P."/>
            <person name="Hiltunen Thoren M."/>
            <person name="Johannesson H."/>
        </authorList>
    </citation>
    <scope>NUCLEOTIDE SEQUENCE</scope>
    <source>
        <strain evidence="2">CBS 359.72</strain>
    </source>
</reference>
<reference evidence="2" key="2">
    <citation type="submission" date="2023-05" db="EMBL/GenBank/DDBJ databases">
        <authorList>
            <consortium name="Lawrence Berkeley National Laboratory"/>
            <person name="Steindorff A."/>
            <person name="Hensen N."/>
            <person name="Bonometti L."/>
            <person name="Westerberg I."/>
            <person name="Brannstrom I.O."/>
            <person name="Guillou S."/>
            <person name="Cros-Aarteil S."/>
            <person name="Calhoun S."/>
            <person name="Haridas S."/>
            <person name="Kuo A."/>
            <person name="Mondo S."/>
            <person name="Pangilinan J."/>
            <person name="Riley R."/>
            <person name="Labutti K."/>
            <person name="Andreopoulos B."/>
            <person name="Lipzen A."/>
            <person name="Chen C."/>
            <person name="Yanf M."/>
            <person name="Daum C."/>
            <person name="Ng V."/>
            <person name="Clum A."/>
            <person name="Ohm R."/>
            <person name="Martin F."/>
            <person name="Silar P."/>
            <person name="Natvig D."/>
            <person name="Lalanne C."/>
            <person name="Gautier V."/>
            <person name="Ament-Velasquez S.L."/>
            <person name="Kruys A."/>
            <person name="Hutchinson M.I."/>
            <person name="Powell A.J."/>
            <person name="Barry K."/>
            <person name="Miller A.N."/>
            <person name="Grigoriev I.V."/>
            <person name="Debuchy R."/>
            <person name="Gladieux P."/>
            <person name="Thoren M.H."/>
            <person name="Johannesson H."/>
        </authorList>
    </citation>
    <scope>NUCLEOTIDE SEQUENCE</scope>
    <source>
        <strain evidence="2">CBS 359.72</strain>
    </source>
</reference>
<evidence type="ECO:0000313" key="2">
    <source>
        <dbReference type="EMBL" id="KAK4251791.1"/>
    </source>
</evidence>
<feature type="compositionally biased region" description="Polar residues" evidence="1">
    <location>
        <begin position="40"/>
        <end position="54"/>
    </location>
</feature>
<dbReference type="PANTHER" id="PTHR28527:SF1">
    <property type="entry name" value="SWI5-DEPENDENT RECOMBINATION DNA REPAIR PROTEIN 1"/>
    <property type="match status" value="1"/>
</dbReference>
<feature type="region of interest" description="Disordered" evidence="1">
    <location>
        <begin position="241"/>
        <end position="281"/>
    </location>
</feature>
<comment type="caution">
    <text evidence="2">The sequence shown here is derived from an EMBL/GenBank/DDBJ whole genome shotgun (WGS) entry which is preliminary data.</text>
</comment>
<proteinExistence type="predicted"/>
<dbReference type="Gene3D" id="6.10.140.1020">
    <property type="match status" value="1"/>
</dbReference>
<dbReference type="AlphaFoldDB" id="A0AAN7HIV5"/>
<feature type="region of interest" description="Disordered" evidence="1">
    <location>
        <begin position="1"/>
        <end position="135"/>
    </location>
</feature>
<feature type="compositionally biased region" description="Low complexity" evidence="1">
    <location>
        <begin position="117"/>
        <end position="127"/>
    </location>
</feature>
<evidence type="ECO:0000313" key="3">
    <source>
        <dbReference type="Proteomes" id="UP001303647"/>
    </source>
</evidence>
<name>A0AAN7HIV5_9PEZI</name>